<protein>
    <submittedName>
        <fullName evidence="2">Uncharacterized protein</fullName>
    </submittedName>
</protein>
<name>A0A914XHL4_9BILA</name>
<dbReference type="AlphaFoldDB" id="A0A914XHL4"/>
<dbReference type="WBParaSite" id="PSAMB.scaffold8118size6603.g31009.t1">
    <property type="protein sequence ID" value="PSAMB.scaffold8118size6603.g31009.t1"/>
    <property type="gene ID" value="PSAMB.scaffold8118size6603.g31009"/>
</dbReference>
<evidence type="ECO:0000313" key="1">
    <source>
        <dbReference type="Proteomes" id="UP000887566"/>
    </source>
</evidence>
<dbReference type="Proteomes" id="UP000887566">
    <property type="component" value="Unplaced"/>
</dbReference>
<accession>A0A914XHL4</accession>
<reference evidence="2" key="1">
    <citation type="submission" date="2022-11" db="UniProtKB">
        <authorList>
            <consortium name="WormBaseParasite"/>
        </authorList>
    </citation>
    <scope>IDENTIFICATION</scope>
</reference>
<organism evidence="1 2">
    <name type="scientific">Plectus sambesii</name>
    <dbReference type="NCBI Taxonomy" id="2011161"/>
    <lineage>
        <taxon>Eukaryota</taxon>
        <taxon>Metazoa</taxon>
        <taxon>Ecdysozoa</taxon>
        <taxon>Nematoda</taxon>
        <taxon>Chromadorea</taxon>
        <taxon>Plectida</taxon>
        <taxon>Plectina</taxon>
        <taxon>Plectoidea</taxon>
        <taxon>Plectidae</taxon>
        <taxon>Plectus</taxon>
    </lineage>
</organism>
<keyword evidence="1" id="KW-1185">Reference proteome</keyword>
<sequence>MFFSTGRRSATYSKCAWPFSSIAFNVRPFQPEDISFIMRVLILVALFLHTLLGTNSELLFPTIGEHECVSFEDFPPDDVAKTIFDGWSACRPVFGVCTKSYKLDRADCQAIIKTFKETIPRDQYILMERPEHGGLACVQFVQEPTKSTIELLKKSKEACFARTVVCTTPDQQKMHGCALHVKKLMDILDRKRDEL</sequence>
<evidence type="ECO:0000313" key="2">
    <source>
        <dbReference type="WBParaSite" id="PSAMB.scaffold8118size6603.g31009.t1"/>
    </source>
</evidence>
<proteinExistence type="predicted"/>